<evidence type="ECO:0000256" key="4">
    <source>
        <dbReference type="ARBA" id="ARBA00022695"/>
    </source>
</evidence>
<dbReference type="VEuPathDB" id="VectorBase:LLONM1_002169"/>
<comment type="catalytic activity">
    <reaction evidence="8">
        <text>DNA(n) + a 2'-deoxyribonucleoside 5'-triphosphate = DNA(n+1) + diphosphate</text>
        <dbReference type="Rhea" id="RHEA:22508"/>
        <dbReference type="Rhea" id="RHEA-COMP:17339"/>
        <dbReference type="Rhea" id="RHEA-COMP:17340"/>
        <dbReference type="ChEBI" id="CHEBI:33019"/>
        <dbReference type="ChEBI" id="CHEBI:61560"/>
        <dbReference type="ChEBI" id="CHEBI:173112"/>
        <dbReference type="EC" id="2.7.7.7"/>
    </reaction>
</comment>
<reference evidence="12" key="1">
    <citation type="submission" date="2012-05" db="EMBL/GenBank/DDBJ databases">
        <title>Whole Genome Assembly of Lutzomyia longipalpis.</title>
        <authorList>
            <person name="Richards S."/>
            <person name="Qu C."/>
            <person name="Dillon R."/>
            <person name="Worley K."/>
            <person name="Scherer S."/>
            <person name="Batterton M."/>
            <person name="Taylor A."/>
            <person name="Hawes A."/>
            <person name="Hernandez B."/>
            <person name="Kovar C."/>
            <person name="Mandapat C."/>
            <person name="Pham C."/>
            <person name="Qu C."/>
            <person name="Jing C."/>
            <person name="Bess C."/>
            <person name="Bandaranaike D."/>
            <person name="Ngo D."/>
            <person name="Ongeri F."/>
            <person name="Arias F."/>
            <person name="Lara F."/>
            <person name="Weissenberger G."/>
            <person name="Kamau G."/>
            <person name="Han H."/>
            <person name="Shen H."/>
            <person name="Dinh H."/>
            <person name="Khalil I."/>
            <person name="Jones J."/>
            <person name="Shafer J."/>
            <person name="Jayaseelan J."/>
            <person name="Quiroz J."/>
            <person name="Blankenburg K."/>
            <person name="Nguyen L."/>
            <person name="Jackson L."/>
            <person name="Francisco L."/>
            <person name="Tang L.-Y."/>
            <person name="Pu L.-L."/>
            <person name="Perales L."/>
            <person name="Lorensuhewa L."/>
            <person name="Munidasa M."/>
            <person name="Coyle M."/>
            <person name="Taylor M."/>
            <person name="Puazo M."/>
            <person name="Firestine M."/>
            <person name="Scheel M."/>
            <person name="Javaid M."/>
            <person name="Wang M."/>
            <person name="Li M."/>
            <person name="Tabassum N."/>
            <person name="Saada N."/>
            <person name="Osuji N."/>
            <person name="Aqrawi P."/>
            <person name="Fu Q."/>
            <person name="Thornton R."/>
            <person name="Raj R."/>
            <person name="Goodspeed R."/>
            <person name="Mata R."/>
            <person name="Najjar R."/>
            <person name="Gubbala S."/>
            <person name="Lee S."/>
            <person name="Denson S."/>
            <person name="Patil S."/>
            <person name="Macmil S."/>
            <person name="Qi S."/>
            <person name="Matskevitch T."/>
            <person name="Palculict T."/>
            <person name="Mathew T."/>
            <person name="Vee V."/>
            <person name="Velamala V."/>
            <person name="Korchina V."/>
            <person name="Cai W."/>
            <person name="Liu W."/>
            <person name="Dai W."/>
            <person name="Zou X."/>
            <person name="Zhu Y."/>
            <person name="Zhang Y."/>
            <person name="Wu Y.-Q."/>
            <person name="Xin Y."/>
            <person name="Nazarath L."/>
            <person name="Kovar C."/>
            <person name="Han Y."/>
            <person name="Muzny D."/>
            <person name="Gibbs R."/>
        </authorList>
    </citation>
    <scope>NUCLEOTIDE SEQUENCE [LARGE SCALE GENOMIC DNA]</scope>
    <source>
        <strain evidence="12">Jacobina</strain>
    </source>
</reference>
<dbReference type="GO" id="GO:0006260">
    <property type="term" value="P:DNA replication"/>
    <property type="evidence" value="ECO:0007669"/>
    <property type="project" value="UniProtKB-KW"/>
</dbReference>
<accession>A0A1B0GJ30</accession>
<comment type="similarity">
    <text evidence="1">Belongs to the DNA polymerase type-B family.</text>
</comment>
<protein>
    <recommendedName>
        <fullName evidence="2">DNA-directed DNA polymerase</fullName>
        <ecNumber evidence="2">2.7.7.7</ecNumber>
    </recommendedName>
</protein>
<dbReference type="EMBL" id="GITU01010295">
    <property type="protein sequence ID" value="MBC1178998.1"/>
    <property type="molecule type" value="Transcribed_RNA"/>
</dbReference>
<evidence type="ECO:0000313" key="12">
    <source>
        <dbReference type="Proteomes" id="UP000092461"/>
    </source>
</evidence>
<feature type="domain" description="DNA-directed DNA polymerase family B mitochondria/virus" evidence="9">
    <location>
        <begin position="10"/>
        <end position="126"/>
    </location>
</feature>
<dbReference type="InterPro" id="IPR043502">
    <property type="entry name" value="DNA/RNA_pol_sf"/>
</dbReference>
<dbReference type="Gene3D" id="3.40.960.10">
    <property type="entry name" value="VSR Endonuclease"/>
    <property type="match status" value="1"/>
</dbReference>
<proteinExistence type="inferred from homology"/>
<evidence type="ECO:0000256" key="6">
    <source>
        <dbReference type="ARBA" id="ARBA00022932"/>
    </source>
</evidence>
<dbReference type="EMBL" id="AJWK01019253">
    <property type="status" value="NOT_ANNOTATED_CDS"/>
    <property type="molecule type" value="Genomic_DNA"/>
</dbReference>
<dbReference type="InterPro" id="IPR004868">
    <property type="entry name" value="DNA-dir_DNA_pol_B_mt/vir"/>
</dbReference>
<dbReference type="PANTHER" id="PTHR33568:SF3">
    <property type="entry name" value="DNA-DIRECTED DNA POLYMERASE"/>
    <property type="match status" value="1"/>
</dbReference>
<dbReference type="Pfam" id="PF03175">
    <property type="entry name" value="DNA_pol_B_2"/>
    <property type="match status" value="2"/>
</dbReference>
<dbReference type="SUPFAM" id="SSF56672">
    <property type="entry name" value="DNA/RNA polymerases"/>
    <property type="match status" value="1"/>
</dbReference>
<dbReference type="GO" id="GO:0003887">
    <property type="term" value="F:DNA-directed DNA polymerase activity"/>
    <property type="evidence" value="ECO:0007669"/>
    <property type="project" value="UniProtKB-KW"/>
</dbReference>
<keyword evidence="6" id="KW-0239">DNA-directed DNA polymerase</keyword>
<dbReference type="InterPro" id="IPR012337">
    <property type="entry name" value="RNaseH-like_sf"/>
</dbReference>
<dbReference type="AlphaFoldDB" id="A0A1B0GJ30"/>
<evidence type="ECO:0000256" key="2">
    <source>
        <dbReference type="ARBA" id="ARBA00012417"/>
    </source>
</evidence>
<dbReference type="GO" id="GO:0003677">
    <property type="term" value="F:DNA binding"/>
    <property type="evidence" value="ECO:0007669"/>
    <property type="project" value="UniProtKB-KW"/>
</dbReference>
<dbReference type="EnsemblMetazoa" id="LLOJ006013-RA">
    <property type="protein sequence ID" value="LLOJ006013-PA"/>
    <property type="gene ID" value="LLOJ006013"/>
</dbReference>
<dbReference type="GO" id="GO:0000166">
    <property type="term" value="F:nucleotide binding"/>
    <property type="evidence" value="ECO:0007669"/>
    <property type="project" value="InterPro"/>
</dbReference>
<evidence type="ECO:0000256" key="8">
    <source>
        <dbReference type="ARBA" id="ARBA00049244"/>
    </source>
</evidence>
<feature type="domain" description="DNA-directed DNA polymerase family B mitochondria/virus" evidence="9">
    <location>
        <begin position="240"/>
        <end position="305"/>
    </location>
</feature>
<keyword evidence="4" id="KW-0548">Nucleotidyltransferase</keyword>
<dbReference type="VEuPathDB" id="VectorBase:LLOJ006013"/>
<reference evidence="11" key="3">
    <citation type="submission" date="2020-05" db="UniProtKB">
        <authorList>
            <consortium name="EnsemblMetazoa"/>
        </authorList>
    </citation>
    <scope>IDENTIFICATION</scope>
    <source>
        <strain evidence="11">Jacobina</strain>
    </source>
</reference>
<dbReference type="Proteomes" id="UP000092461">
    <property type="component" value="Unassembled WGS sequence"/>
</dbReference>
<dbReference type="EMBL" id="AJWK01019252">
    <property type="status" value="NOT_ANNOTATED_CDS"/>
    <property type="molecule type" value="Genomic_DNA"/>
</dbReference>
<evidence type="ECO:0000259" key="9">
    <source>
        <dbReference type="Pfam" id="PF03175"/>
    </source>
</evidence>
<name>A0A1B0GJ30_LUTLO</name>
<evidence type="ECO:0000313" key="10">
    <source>
        <dbReference type="EMBL" id="MBC1178998.1"/>
    </source>
</evidence>
<keyword evidence="3" id="KW-0808">Transferase</keyword>
<dbReference type="SUPFAM" id="SSF53098">
    <property type="entry name" value="Ribonuclease H-like"/>
    <property type="match status" value="1"/>
</dbReference>
<reference evidence="10" key="2">
    <citation type="journal article" date="2020" name="BMC">
        <title>Leishmania infection induces a limited differential gene expression in the sand fly midgut.</title>
        <authorList>
            <person name="Coutinho-Abreu I.V."/>
            <person name="Serafim T.D."/>
            <person name="Meneses C."/>
            <person name="Kamhawi S."/>
            <person name="Oliveira F."/>
            <person name="Valenzuela J.G."/>
        </authorList>
    </citation>
    <scope>NUCLEOTIDE SEQUENCE</scope>
    <source>
        <strain evidence="10">Jacobina</strain>
        <tissue evidence="10">Midgut</tissue>
    </source>
</reference>
<evidence type="ECO:0000256" key="1">
    <source>
        <dbReference type="ARBA" id="ARBA00005755"/>
    </source>
</evidence>
<evidence type="ECO:0000256" key="5">
    <source>
        <dbReference type="ARBA" id="ARBA00022705"/>
    </source>
</evidence>
<dbReference type="PANTHER" id="PTHR33568">
    <property type="entry name" value="DNA POLYMERASE"/>
    <property type="match status" value="1"/>
</dbReference>
<evidence type="ECO:0000256" key="3">
    <source>
        <dbReference type="ARBA" id="ARBA00022679"/>
    </source>
</evidence>
<keyword evidence="12" id="KW-1185">Reference proteome</keyword>
<sequence length="310" mass="37036">MKCVSFGLEECTKGYYPYKFNKPENRNYVGPHPDINMYPVSSMTTPQYNDFLQWYSSVKNNIFNNKEELIRYCRQDVKILMKGCLNFMFSFIETTDVNPFLEAITIADAVMKVYRKNYLKPNTLGITPKNNYNSNFIHLQSKISLKWLVYLKLKENINLRYEVKLKNCRYIADGYDETSNTVYSFEGCYYHGHTCYLNRMQVCSNDPNDTLHNRYEATLRRLDHIRKLGYNVVSMWECEFRKILKDDPQLTLQIEQHKEIMDSGFNLRSAVYGGRTEVFRLYHKCKPGDRIYYYDFTSLYPWANKYSKYF</sequence>
<dbReference type="EMBL" id="AJWK01019251">
    <property type="status" value="NOT_ANNOTATED_CDS"/>
    <property type="molecule type" value="Genomic_DNA"/>
</dbReference>
<organism evidence="11 12">
    <name type="scientific">Lutzomyia longipalpis</name>
    <name type="common">Sand fly</name>
    <dbReference type="NCBI Taxonomy" id="7200"/>
    <lineage>
        <taxon>Eukaryota</taxon>
        <taxon>Metazoa</taxon>
        <taxon>Ecdysozoa</taxon>
        <taxon>Arthropoda</taxon>
        <taxon>Hexapoda</taxon>
        <taxon>Insecta</taxon>
        <taxon>Pterygota</taxon>
        <taxon>Neoptera</taxon>
        <taxon>Endopterygota</taxon>
        <taxon>Diptera</taxon>
        <taxon>Nematocera</taxon>
        <taxon>Psychodoidea</taxon>
        <taxon>Psychodidae</taxon>
        <taxon>Lutzomyia</taxon>
        <taxon>Lutzomyia</taxon>
    </lineage>
</organism>
<evidence type="ECO:0000256" key="7">
    <source>
        <dbReference type="ARBA" id="ARBA00023125"/>
    </source>
</evidence>
<keyword evidence="7" id="KW-0238">DNA-binding</keyword>
<dbReference type="GO" id="GO:0042575">
    <property type="term" value="C:DNA polymerase complex"/>
    <property type="evidence" value="ECO:0007669"/>
    <property type="project" value="UniProtKB-ARBA"/>
</dbReference>
<keyword evidence="5" id="KW-0235">DNA replication</keyword>
<dbReference type="EC" id="2.7.7.7" evidence="2"/>
<evidence type="ECO:0000313" key="11">
    <source>
        <dbReference type="EnsemblMetazoa" id="LLOJ006013-PA"/>
    </source>
</evidence>